<dbReference type="Gene3D" id="1.25.10.10">
    <property type="entry name" value="Leucine-rich Repeat Variant"/>
    <property type="match status" value="1"/>
</dbReference>
<sequence length="673" mass="76321">MNIDKASFLICNHVRTSINFTEKLAKLMGNEKSALSGLKIDDKPVEITDFWSHYMARVNSYNTQRISVFVSEPSLHYNANFGNPSPLEKCTKNLMLYRHPCILKYISSWSKGSKFFLATEQVKPLIQSIETQNTLQICMGLYNILRALAFLHEKASVSHNNLCESSIYVTPEGCWKLGGLECLCKFKDLTTSYLQKIRTYRYEKAISFNEDTTAPTSFTTIDVYAFGILAENILRSKDPGKRYLVLLSEDVPSLLEFKQFCKENLQNSDPSLRCELSQILQHPFFTHDFMRIYAFLDELPLKNNKEKEIFFGTLITQLRIFPENIVAEQLGRLLLSRIVLLDTTAQEQLLPFILKPKDGNDNTDSNLFSISTFKDYLVPKLLQMFCIRDVSIRLVLLSYFNSFVHTFQVDELKSQVLPELLVGIKDTNDYLVSATLRALADIVPILGAATVVGGNRGKLFTDGRPNKLKDINNTSNSINVVQFPVPISTIQKVIDLPERPSPDGGEDKKEIASSIIDEEYTWSDWDIQETGDMHVRVSQSSDPVSQSQSHSNDISTSDSASRIATDAQLNTDKNKTNKLNSTKKSVAILSDISELDIKNSKLIDACKEEYDYFTDMEPVIKKTQILHVQQPQMLTKSVFEIKVLNGLETSEENNGWEEDLSDWGTEDAQEIKT</sequence>
<dbReference type="Gene3D" id="3.30.200.20">
    <property type="entry name" value="Phosphorylase Kinase, domain 1"/>
    <property type="match status" value="1"/>
</dbReference>
<dbReference type="PANTHER" id="PTHR12984">
    <property type="entry name" value="SCY1-RELATED S/T PROTEIN KINASE-LIKE"/>
    <property type="match status" value="1"/>
</dbReference>
<reference evidence="4" key="1">
    <citation type="submission" date="2019-11" db="EMBL/GenBank/DDBJ databases">
        <title>The nuclear and mitochondrial genomes of Frieseomelitta varia - a highly eusocial stingless bee (Meliponini) with a permanently sterile worker caste.</title>
        <authorList>
            <person name="Freitas F.C.P."/>
            <person name="Lourenco A.P."/>
            <person name="Nunes F.M.F."/>
            <person name="Paschoal A.R."/>
            <person name="Abreu F.C.P."/>
            <person name="Barbin F.O."/>
            <person name="Bataglia L."/>
            <person name="Cardoso-Junior C.A.M."/>
            <person name="Cervoni M.S."/>
            <person name="Silva S.R."/>
            <person name="Dalarmi F."/>
            <person name="Del Lama M.A."/>
            <person name="Depintor T.S."/>
            <person name="Ferreira K.M."/>
            <person name="Goria P.S."/>
            <person name="Jaskot M.C."/>
            <person name="Lago D.C."/>
            <person name="Luna-Lucena D."/>
            <person name="Moda L.M."/>
            <person name="Nascimento L."/>
            <person name="Pedrino M."/>
            <person name="Rabico F.O."/>
            <person name="Sanches F.C."/>
            <person name="Santos D.E."/>
            <person name="Santos C.G."/>
            <person name="Vieira J."/>
            <person name="Lopes T.F."/>
            <person name="Barchuk A.R."/>
            <person name="Hartfelder K."/>
            <person name="Simoes Z.L.P."/>
            <person name="Bitondi M.M.G."/>
            <person name="Pinheiro D.G."/>
        </authorList>
    </citation>
    <scope>NUCLEOTIDE SEQUENCE</scope>
    <source>
        <strain evidence="4">USP_RPSP 00005682</strain>
        <tissue evidence="4">Whole individual</tissue>
    </source>
</reference>
<gene>
    <name evidence="4" type="ORF">E2986_02449</name>
</gene>
<dbReference type="GO" id="GO:0004672">
    <property type="term" value="F:protein kinase activity"/>
    <property type="evidence" value="ECO:0007669"/>
    <property type="project" value="InterPro"/>
</dbReference>
<dbReference type="InterPro" id="IPR000719">
    <property type="entry name" value="Prot_kinase_dom"/>
</dbReference>
<feature type="region of interest" description="Disordered" evidence="2">
    <location>
        <begin position="536"/>
        <end position="577"/>
    </location>
</feature>
<evidence type="ECO:0000313" key="4">
    <source>
        <dbReference type="EMBL" id="KAF3422569.1"/>
    </source>
</evidence>
<dbReference type="EMBL" id="WNWW01000681">
    <property type="protein sequence ID" value="KAF3422569.1"/>
    <property type="molecule type" value="Genomic_DNA"/>
</dbReference>
<dbReference type="InterPro" id="IPR051177">
    <property type="entry name" value="CIK-Related_Protein"/>
</dbReference>
<proteinExistence type="inferred from homology"/>
<dbReference type="InterPro" id="IPR011989">
    <property type="entry name" value="ARM-like"/>
</dbReference>
<dbReference type="Gene3D" id="1.10.510.10">
    <property type="entry name" value="Transferase(Phosphotransferase) domain 1"/>
    <property type="match status" value="1"/>
</dbReference>
<evidence type="ECO:0000256" key="2">
    <source>
        <dbReference type="SAM" id="MobiDB-lite"/>
    </source>
</evidence>
<evidence type="ECO:0000313" key="5">
    <source>
        <dbReference type="Proteomes" id="UP000655588"/>
    </source>
</evidence>
<protein>
    <recommendedName>
        <fullName evidence="3">Protein kinase domain-containing protein</fullName>
    </recommendedName>
</protein>
<dbReference type="SUPFAM" id="SSF48371">
    <property type="entry name" value="ARM repeat"/>
    <property type="match status" value="1"/>
</dbReference>
<dbReference type="InterPro" id="IPR016024">
    <property type="entry name" value="ARM-type_fold"/>
</dbReference>
<organism evidence="4 5">
    <name type="scientific">Frieseomelitta varia</name>
    <dbReference type="NCBI Taxonomy" id="561572"/>
    <lineage>
        <taxon>Eukaryota</taxon>
        <taxon>Metazoa</taxon>
        <taxon>Ecdysozoa</taxon>
        <taxon>Arthropoda</taxon>
        <taxon>Hexapoda</taxon>
        <taxon>Insecta</taxon>
        <taxon>Pterygota</taxon>
        <taxon>Neoptera</taxon>
        <taxon>Endopterygota</taxon>
        <taxon>Hymenoptera</taxon>
        <taxon>Apocrita</taxon>
        <taxon>Aculeata</taxon>
        <taxon>Apoidea</taxon>
        <taxon>Anthophila</taxon>
        <taxon>Apidae</taxon>
        <taxon>Frieseomelitta</taxon>
    </lineage>
</organism>
<evidence type="ECO:0000259" key="3">
    <source>
        <dbReference type="PROSITE" id="PS50011"/>
    </source>
</evidence>
<comment type="similarity">
    <text evidence="1">Belongs to the protein kinase superfamily.</text>
</comment>
<comment type="caution">
    <text evidence="4">The sequence shown here is derived from an EMBL/GenBank/DDBJ whole genome shotgun (WGS) entry which is preliminary data.</text>
</comment>
<feature type="region of interest" description="Disordered" evidence="2">
    <location>
        <begin position="650"/>
        <end position="673"/>
    </location>
</feature>
<dbReference type="PROSITE" id="PS50011">
    <property type="entry name" value="PROTEIN_KINASE_DOM"/>
    <property type="match status" value="1"/>
</dbReference>
<keyword evidence="5" id="KW-1185">Reference proteome</keyword>
<feature type="compositionally biased region" description="Low complexity" evidence="2">
    <location>
        <begin position="536"/>
        <end position="551"/>
    </location>
</feature>
<feature type="domain" description="Protein kinase" evidence="3">
    <location>
        <begin position="1"/>
        <end position="285"/>
    </location>
</feature>
<dbReference type="AlphaFoldDB" id="A0A833R738"/>
<accession>A0A833R738</accession>
<dbReference type="Proteomes" id="UP000655588">
    <property type="component" value="Unassembled WGS sequence"/>
</dbReference>
<dbReference type="InterPro" id="IPR011009">
    <property type="entry name" value="Kinase-like_dom_sf"/>
</dbReference>
<dbReference type="PANTHER" id="PTHR12984:SF15">
    <property type="entry name" value="PROTEIN-ASSOCIATING WITH THE CARBOXYL-TERMINAL DOMAIN OF EZRIN"/>
    <property type="match status" value="1"/>
</dbReference>
<name>A0A833R738_9HYME</name>
<dbReference type="GO" id="GO:0005524">
    <property type="term" value="F:ATP binding"/>
    <property type="evidence" value="ECO:0007669"/>
    <property type="project" value="InterPro"/>
</dbReference>
<dbReference type="SUPFAM" id="SSF56112">
    <property type="entry name" value="Protein kinase-like (PK-like)"/>
    <property type="match status" value="1"/>
</dbReference>
<feature type="compositionally biased region" description="Polar residues" evidence="2">
    <location>
        <begin position="552"/>
        <end position="562"/>
    </location>
</feature>
<evidence type="ECO:0000256" key="1">
    <source>
        <dbReference type="ARBA" id="ARBA00038349"/>
    </source>
</evidence>